<dbReference type="PANTHER" id="PTHR10629">
    <property type="entry name" value="CYTOSINE-SPECIFIC METHYLTRANSFERASE"/>
    <property type="match status" value="1"/>
</dbReference>
<dbReference type="InterPro" id="IPR050390">
    <property type="entry name" value="C5-Methyltransferase"/>
</dbReference>
<dbReference type="InterPro" id="IPR029063">
    <property type="entry name" value="SAM-dependent_MTases_sf"/>
</dbReference>
<dbReference type="Gene3D" id="3.90.120.10">
    <property type="entry name" value="DNA Methylase, subunit A, domain 2"/>
    <property type="match status" value="1"/>
</dbReference>
<evidence type="ECO:0000256" key="3">
    <source>
        <dbReference type="ARBA" id="ARBA00022691"/>
    </source>
</evidence>
<dbReference type="PROSITE" id="PS00094">
    <property type="entry name" value="C5_MTASE_1"/>
    <property type="match status" value="1"/>
</dbReference>
<evidence type="ECO:0000256" key="6">
    <source>
        <dbReference type="PROSITE-ProRule" id="PRU01016"/>
    </source>
</evidence>
<dbReference type="InterPro" id="IPR031303">
    <property type="entry name" value="C5_meth_CS"/>
</dbReference>
<dbReference type="PRINTS" id="PR00105">
    <property type="entry name" value="C5METTRFRASE"/>
</dbReference>
<evidence type="ECO:0000313" key="9">
    <source>
        <dbReference type="EMBL" id="RNM02381.1"/>
    </source>
</evidence>
<evidence type="ECO:0000256" key="2">
    <source>
        <dbReference type="ARBA" id="ARBA00022679"/>
    </source>
</evidence>
<feature type="active site" evidence="6">
    <location>
        <position position="93"/>
    </location>
</feature>
<reference evidence="9 10" key="1">
    <citation type="submission" date="2018-11" db="EMBL/GenBank/DDBJ databases">
        <title>Characterization of surface water Dickeya isolates.</title>
        <authorList>
            <person name="Van Gijsegem F."/>
            <person name="Pedron J."/>
        </authorList>
    </citation>
    <scope>NUCLEOTIDE SEQUENCE [LARGE SCALE GENOMIC DNA]</scope>
    <source>
        <strain evidence="9 10">FVG1-MFV-O17</strain>
    </source>
</reference>
<dbReference type="AlphaFoldDB" id="A0A3N0FQQ5"/>
<comment type="caution">
    <text evidence="9">The sequence shown here is derived from an EMBL/GenBank/DDBJ whole genome shotgun (WGS) entry which is preliminary data.</text>
</comment>
<sequence length="454" mass="51521">MNFIDLFSGCGGFSLGLLQSGMTGYLAIEKNEDAFNSLKSNLIENSDFNFSWDEGSIPLRNHDIHSILNDYSECLEKLSKEKGVDLIVGGPPCQGFSSAGRRNPSDPRNQLAYDYLKIVSIISPKYIILENVKGIQYSFKEKNEEPVAYKIKRELSNLGYIPISMIENCADWGVPQNRNRFLLFGVKSSSFDISLSKEGLFFLGEKLEDRLRKCLNSFQDEFVRIKGLTKNVSVLDAISDLKTHDEAGNEVEKEIAEDAPGNRFKRISLLRDATSSYQQLMRKNNSREGFVPSGLRLANHSPVVVEKFKNLLNDLNDPKKRELYSIGRGKSLPTSYSIDRMKTKKAIMRVLDSEKPSVTVTTLPDDILHYDEPRILTVRECARLQSFPDWYEFSGNYTTGGDRRKNSCPKYTQVGNAVPPLMSEGIGRFMMEKMNDFICEINPELIENIKKRFS</sequence>
<dbReference type="GO" id="GO:0003886">
    <property type="term" value="F:DNA (cytosine-5-)-methyltransferase activity"/>
    <property type="evidence" value="ECO:0007669"/>
    <property type="project" value="UniProtKB-EC"/>
</dbReference>
<evidence type="ECO:0000256" key="7">
    <source>
        <dbReference type="RuleBase" id="RU000416"/>
    </source>
</evidence>
<keyword evidence="4" id="KW-0680">Restriction system</keyword>
<evidence type="ECO:0000256" key="5">
    <source>
        <dbReference type="ARBA" id="ARBA00047422"/>
    </source>
</evidence>
<dbReference type="PANTHER" id="PTHR10629:SF52">
    <property type="entry name" value="DNA (CYTOSINE-5)-METHYLTRANSFERASE 1"/>
    <property type="match status" value="1"/>
</dbReference>
<dbReference type="NCBIfam" id="TIGR00675">
    <property type="entry name" value="dcm"/>
    <property type="match status" value="1"/>
</dbReference>
<gene>
    <name evidence="9" type="ORF">EF878_20130</name>
</gene>
<dbReference type="OrthoDB" id="5288620at2"/>
<dbReference type="RefSeq" id="WP_123253379.1">
    <property type="nucleotide sequence ID" value="NZ_RJLR01000049.1"/>
</dbReference>
<evidence type="ECO:0000256" key="8">
    <source>
        <dbReference type="RuleBase" id="RU000417"/>
    </source>
</evidence>
<dbReference type="InterPro" id="IPR018117">
    <property type="entry name" value="C5_DNA_meth_AS"/>
</dbReference>
<keyword evidence="2 6" id="KW-0808">Transferase</keyword>
<comment type="similarity">
    <text evidence="6 7">Belongs to the class I-like SAM-binding methyltransferase superfamily. C5-methyltransferase family.</text>
</comment>
<protein>
    <recommendedName>
        <fullName evidence="8">Cytosine-specific methyltransferase</fullName>
        <ecNumber evidence="8">2.1.1.37</ecNumber>
    </recommendedName>
</protein>
<keyword evidence="3 6" id="KW-0949">S-adenosyl-L-methionine</keyword>
<evidence type="ECO:0000256" key="4">
    <source>
        <dbReference type="ARBA" id="ARBA00022747"/>
    </source>
</evidence>
<accession>A0A3N0FQQ5</accession>
<dbReference type="EMBL" id="RJLR01000049">
    <property type="protein sequence ID" value="RNM02381.1"/>
    <property type="molecule type" value="Genomic_DNA"/>
</dbReference>
<keyword evidence="1 6" id="KW-0489">Methyltransferase</keyword>
<proteinExistence type="inferred from homology"/>
<dbReference type="EC" id="2.1.1.37" evidence="8"/>
<name>A0A3N0FQQ5_9GAMM</name>
<dbReference type="InterPro" id="IPR001525">
    <property type="entry name" value="C5_MeTfrase"/>
</dbReference>
<dbReference type="SUPFAM" id="SSF53335">
    <property type="entry name" value="S-adenosyl-L-methionine-dependent methyltransferases"/>
    <property type="match status" value="1"/>
</dbReference>
<dbReference type="GO" id="GO:0009307">
    <property type="term" value="P:DNA restriction-modification system"/>
    <property type="evidence" value="ECO:0007669"/>
    <property type="project" value="UniProtKB-KW"/>
</dbReference>
<dbReference type="PROSITE" id="PS00095">
    <property type="entry name" value="C5_MTASE_2"/>
    <property type="match status" value="1"/>
</dbReference>
<organism evidence="9 10">
    <name type="scientific">Dickeya undicola</name>
    <dbReference type="NCBI Taxonomy" id="1577887"/>
    <lineage>
        <taxon>Bacteria</taxon>
        <taxon>Pseudomonadati</taxon>
        <taxon>Pseudomonadota</taxon>
        <taxon>Gammaproteobacteria</taxon>
        <taxon>Enterobacterales</taxon>
        <taxon>Pectobacteriaceae</taxon>
        <taxon>Dickeya</taxon>
    </lineage>
</organism>
<evidence type="ECO:0000256" key="1">
    <source>
        <dbReference type="ARBA" id="ARBA00022603"/>
    </source>
</evidence>
<dbReference type="GO" id="GO:0032259">
    <property type="term" value="P:methylation"/>
    <property type="evidence" value="ECO:0007669"/>
    <property type="project" value="UniProtKB-KW"/>
</dbReference>
<dbReference type="Pfam" id="PF00145">
    <property type="entry name" value="DNA_methylase"/>
    <property type="match status" value="1"/>
</dbReference>
<evidence type="ECO:0000313" key="10">
    <source>
        <dbReference type="Proteomes" id="UP000276061"/>
    </source>
</evidence>
<comment type="catalytic activity">
    <reaction evidence="5 8">
        <text>a 2'-deoxycytidine in DNA + S-adenosyl-L-methionine = a 5-methyl-2'-deoxycytidine in DNA + S-adenosyl-L-homocysteine + H(+)</text>
        <dbReference type="Rhea" id="RHEA:13681"/>
        <dbReference type="Rhea" id="RHEA-COMP:11369"/>
        <dbReference type="Rhea" id="RHEA-COMP:11370"/>
        <dbReference type="ChEBI" id="CHEBI:15378"/>
        <dbReference type="ChEBI" id="CHEBI:57856"/>
        <dbReference type="ChEBI" id="CHEBI:59789"/>
        <dbReference type="ChEBI" id="CHEBI:85452"/>
        <dbReference type="ChEBI" id="CHEBI:85454"/>
        <dbReference type="EC" id="2.1.1.37"/>
    </reaction>
</comment>
<dbReference type="PROSITE" id="PS51679">
    <property type="entry name" value="SAM_MT_C5"/>
    <property type="match status" value="1"/>
</dbReference>
<dbReference type="Gene3D" id="3.40.50.150">
    <property type="entry name" value="Vaccinia Virus protein VP39"/>
    <property type="match status" value="1"/>
</dbReference>
<dbReference type="Proteomes" id="UP000276061">
    <property type="component" value="Unassembled WGS sequence"/>
</dbReference>